<dbReference type="Pfam" id="PF14175">
    <property type="entry name" value="YaaC"/>
    <property type="match status" value="2"/>
</dbReference>
<dbReference type="EMBL" id="BOQL01000013">
    <property type="protein sequence ID" value="GIM64603.1"/>
    <property type="molecule type" value="Genomic_DNA"/>
</dbReference>
<sequence length="377" mass="40266">MTWQDIRALRAAPTGFAVNDKGRQALFQAALGQAEELATAAAAVGYAASPLPLFYSLSQASRAIVAARHQGVKYTVKGHGLHFDVAHRLPERESTDLDRTLYGKVSPPAPPRPAKTCPHCDEVITPVGRPTRQAFQVVAEATESAQLAGPAELGALWAANPDLTHVPIPEGFGRWPTVLDAPMGGNTSGQHPPIPTLGEPMEKTHGMVWAHLNLPLMTGGELAQVLERYPTLRGACGLTEDYVRAGAGDVVALTSGENEPDRIAVVTDAPEDIPESTLWNLRALMFSVVEVDTTLPVWPRPNFRGYASPAVGGGLSPSPLMLWWALLLGLSSLARYHPAAWAQAINVDSSRLAVPLQQVLDVAADRVPVRVLAALRS</sequence>
<dbReference type="InterPro" id="IPR026988">
    <property type="entry name" value="YaaC-like"/>
</dbReference>
<name>A0A919S548_9ACTN</name>
<reference evidence="1" key="1">
    <citation type="submission" date="2021-03" db="EMBL/GenBank/DDBJ databases">
        <title>Whole genome shotgun sequence of Actinoplanes auranticolor NBRC 12245.</title>
        <authorList>
            <person name="Komaki H."/>
            <person name="Tamura T."/>
        </authorList>
    </citation>
    <scope>NUCLEOTIDE SEQUENCE</scope>
    <source>
        <strain evidence="1">NBRC 12245</strain>
    </source>
</reference>
<accession>A0A919S548</accession>
<organism evidence="1 2">
    <name type="scientific">Actinoplanes auranticolor</name>
    <dbReference type="NCBI Taxonomy" id="47988"/>
    <lineage>
        <taxon>Bacteria</taxon>
        <taxon>Bacillati</taxon>
        <taxon>Actinomycetota</taxon>
        <taxon>Actinomycetes</taxon>
        <taxon>Micromonosporales</taxon>
        <taxon>Micromonosporaceae</taxon>
        <taxon>Actinoplanes</taxon>
    </lineage>
</organism>
<dbReference type="AlphaFoldDB" id="A0A919S548"/>
<evidence type="ECO:0008006" key="3">
    <source>
        <dbReference type="Google" id="ProtNLM"/>
    </source>
</evidence>
<evidence type="ECO:0000313" key="1">
    <source>
        <dbReference type="EMBL" id="GIM64603.1"/>
    </source>
</evidence>
<dbReference type="RefSeq" id="WP_212987251.1">
    <property type="nucleotide sequence ID" value="NZ_BAABEA010000038.1"/>
</dbReference>
<gene>
    <name evidence="1" type="ORF">Aau02nite_11520</name>
</gene>
<protein>
    <recommendedName>
        <fullName evidence="3">YaaC-like protein</fullName>
    </recommendedName>
</protein>
<evidence type="ECO:0000313" key="2">
    <source>
        <dbReference type="Proteomes" id="UP000681340"/>
    </source>
</evidence>
<comment type="caution">
    <text evidence="1">The sequence shown here is derived from an EMBL/GenBank/DDBJ whole genome shotgun (WGS) entry which is preliminary data.</text>
</comment>
<dbReference type="Proteomes" id="UP000681340">
    <property type="component" value="Unassembled WGS sequence"/>
</dbReference>
<proteinExistence type="predicted"/>
<keyword evidence="2" id="KW-1185">Reference proteome</keyword>